<feature type="domain" description="HECT" evidence="8">
    <location>
        <begin position="3991"/>
        <end position="4334"/>
    </location>
</feature>
<dbReference type="PROSITE" id="PS50188">
    <property type="entry name" value="B302_SPRY"/>
    <property type="match status" value="1"/>
</dbReference>
<dbReference type="GO" id="GO:0009966">
    <property type="term" value="P:regulation of signal transduction"/>
    <property type="evidence" value="ECO:0007669"/>
    <property type="project" value="UniProtKB-ARBA"/>
</dbReference>
<sequence>MSNPAYYFKPKWLDNLNPTWASERIDTIATREGAQLLYDSLLANKELVTLPVPQSMSNRPMEYSASYSFNDLEHHIVSLLQAQQKLAKSARTESTYCIVLNQRLTLLKRILYAYSAVRYESKDKMIQCANILDSDSSYSLMEISPERSNLNGSKALVEVAVKSGLSLFFALLRQSWQFSQIPGAPSSTLCSDVLRTALDVVKSLPPLSLAYDNELSSLGCETLNQVGEFLSQMADPASEASAADRKLSCELLLCICVQRGSLLYLLEWILMALKCSSTDSTISKPFFVNIISSMSRGAFNNIDVGEEKDLSLNKAALLLMQVIVNLAAEYTMGWGAPQMTDSSLEKCEVYVWGSNASCQLAEEKNEKILFMKPRKASSFQNVKQIEAGLHCTFTVHYNGEVTACGKGTYGRLGLGDSSSHSTLKKIPFDCKIKKIASSKGSDGHTLALSESGQIYSWGDGDFGKLGHANCLTQRQPKLVEGPLQHLKVVSVSVGYRHSAVITNDGRLYIWGEGDMGRLGLGDDMSRHVPTLITELTGVGSVACGENHTLVLSADGKTVWSFGCGEGGKLGHGDTSNRYRPTVIESIQGLYIKKVVAGNQFSLALTSHGSVLAWGYGSCLGNGSSDNLCPIPSPIEDLSSLHVIDVAAGQEHCVAVTHDSHVLSWGVNSNGQCGLGHSTSPVLRPRRVVCLEGAPIHQVSTGANHSVAWTSPPLDRPVVSWHCPFCVELKEGTFALLLKLLQTYCDNFDEDFESPFASKREHEQFAVLCLRLLCAHLSLSHIAGSDTTKIYGNQTEPLRHYLFRLVDISTPKSITTIVTECLAVGASLLLPPLRQRLQLLQSLLPYGSTLTKGKKMLLSIIVASLEDRSQLRSLIVLCGSGGTNDSSLPADYLLIENLLTTLLQNLSLYSLELLDTIESKLKNGDLDDSVWRSALYNSCHLRDLLTFLHTHLLSHSSSTIDPFPLASHGNDQNQPVGAKRLLQNHIKQLLPLAGQLFSRFGIIVKNYPEYLDRLYDILYYSLAGFLLSNLIHSLLLFPVSYVQPLLSDLIALLAPLDEFNRLLPIEAEDSEANTPTATDPMPHNSWLWAVDLERACSLVIGQCFGGMVHGKQLLPEERESHFWLNKPIFGFGLETLPSKYDIRHIIESCSSSAVKPWEAAQPGLYNINDKELEQMGLEKDHFLRQIFDKNEKGYLFFSERESGNDQLLCNLRDYAFANDFGNIFENVPLAFVLRLFLLVLIKHTGVNPFISGKWNDVNMMELYKSTLRLRCSLLCYDKEFEEDHETTDPQLPNMYDTSCEKLRRMCQQVENRCLFLLLGVRGPATASCFCKNEGKALHQNTCCYPRLVDSSKESTCKLDDLCNLIMNYVVGTLDHKELGVGNIEKSSPPDVSIFYAAMMKEQERAEIRLTALHQILELLRTSKKSIDEGKLDGDERSTSTTLLNCVHEHLLSGCFGLCDELPCQQLYDYLENIRTCTVPVKNEIVKAIHSIYSIMVNSIKNRSPSCDDVKSQKLQALKLHILSVRYFPQDLTHIVKCELLPTLVDISLYDPHSMLSKASNNLIRIIAISCGMYAKDIDADVIKKVVSVLHSYLENIIKLLSPSVKTKEGSFLLNHDSKELEYRLSDLLLLIVSMCCSPTIRSVLSTSLWTDAFLQLLGVNDLGQSYLTVLKPRLLLLELLQKLLPAQTASAEEMEQITRVLFFQLSANMWVIPQALAEKAAWAKEMDLDVQLEKLTCSSATANTVTSDDSLPLMEIGFDPDKCLCCAVESANTLIHGHGGRGYGLGNVSISSGCYQWKFVLTKEHKGNEGTCIGLSKWPIQDYSHRTTKDMWLYRAYSGNLYHGGELRLSLPSFTQGDVITTVLDMDARTLSFGKNGDEPIIAFQDLDPGVPLYPCVMFYSTNPGEKVKITDMQVSGAPRELLAGDPQCAPVPVLLVEAYISLIRLLHNTESWGPKVNECIVERLSQSKDLLPDLGANPLCGDLPYGTTDVSENTNADSEEASALPPLKEVELDQLCKEVWPALVLIGGLDHGLRVGGLCHHKQSGKKATILGTLKQGMTNVKVMWHEMDYAVSDCPVSSLEPHEDVPFDTYKLERLSPDIWTSIARLCGFTSELKLPECHLTPEEEEVISRSPSDPEEFTRKNQCFSKSVESLSNQMVTSIIGEVVRRGSIELTPQSSEDLDAQRKALDSNVAARWSVNGKLLECEDKTLRLCMINLAAMRTLATLLSCNKYSELLLDPTTLPPPYLKEMKEEDEKSKKEDDLESERILRETLRYVLRCFVERSVKRFSQAWLNNVKDLERVVSVMHYSFIKANSEHHHRVPQLEARLKAYGTSQKCFVSVPPPSEIVSSSEHNQPTTSGRLRHSQWVVPGYMTTNPRTCGFGEKLVSTSTSASSMRSPSPSHLPIAGPLQEMGFTLKHIQKAVLATGNTGELAAASINQLATWMLENPSIDSDMVTVDVSTAPPEAAGPEYHEMRLSSASNGTYFYEVEIDSPMQRRCLVPRRPRCSDIRNYLVERSVSPFIDRCREREHVRGEANPLCSQSTQTLADIASNTLSSTSSSSLTVTVGSQCALCRRSYAQLNSHMLSVHPGCGVTWAPSVCGHVYGNDYILCSDCQDMYSGVRDERQNGNLPVHIPNLVTDSTVIQESPSMCFEGPVDLMKLDEQFRKFCDRSNPLMLPEPVPFDVVDPLGAAFIPPVTTHSSKRNTTSTSTGSTVNSDTPLGEQAALLTCSKDRISALKKVSQAAQTAISRTVVMNALGHLTTSGASSNLSDGLFAIGLDDIRKVVRLMTLMAGSQSNALSNLSAAIASIISTDQNSSKLVIYMCAQELLNLAMTGEPCNGAAESSLAVTQSLVEMLTSYGGSLFNDEEKIPSSPVEGKTLSPLFLANALAACVLSCKLSSTYRQWATQQLVVCLAMKSTTLPNHILETLNMADLSGVLLKSPICFAQGHDNRISHLVWNNLLHLASSGYDGTVRIWCPETGVLEQTLIYRKSLNAFGSDLHGDLVGNLCWSHNRTYLAASMGNSVNIWHFKDDGKSSGECFVDCDTDWITSLCWPSRSASEGRSMTLLMGCINGTVSMITIKGKTLKKDELVNCSQPNASVVQISWHKEDKPFAVAFSDGTIRIANRDNVLNVSTIKAYNTAICAIQWSPSGHYLASCAAQDKNCKIYCIGARDQWEMTHSLQHDHDPSTIAWSPFVGKGNKPFLLCVGTVTGMIYVWLLPHYSIRVQPQLLYSLQGHLFNPITCLSVNREGTLLASGCGKGTSGVLNLWSLIDGCAIQTFTGTGGVQAVTWMNGHGLAVSFNRSKDIMLLKCCNTSSVLPKSRQNFMKRGIFGLQTAPCLTWLIENLPVILFKQHGYETPFVNNGQQLIYSDYFKCLIALALSLSLEDALCYDRGAPNDSESCTLVAEGAWLHTVSLAAKTAEAIVCRSLFPAEFISQKPEIAKPEYWAFACDNSTWSIKQDEEIISWATTQPQDWQLGSKCEAYLWGNGRHGQLAEIGHSSHRPTVCESFCNAQQIICGQNCTFVIQANGMVLSCGEGSYGRLGQGHADDLHSLSVISSLQGFLIIQLATSCGSDGHSLALAESGEVFSWGDGDYGKLGHGNSDRQRRPRQIEALQGEDVVQVACGFKHSAVVTYDGKLFTFGNGDYGRLGHGSTSNKKLPERVMALQGVSIGQVACGLNHTVCVSSNGTMVWSFGDGDYGKLGLGNTTTYNTPQKVEALIGEVMKKVCCGAQFTVFLTQDGKVFTCGIDRLIGLPECRYSGHSNPQLVSSLSMHFIEDIAVGAEHTLALSSEGCVFGWGNNSDAQLGLGHSALAVKQPLLIAPLSDKGIKQISTGRTHSAAWTIPSVPRRKPGVSRSTQFGMPSSVPAQYGHLQNTPIPAIQARLSLLHHFSDTLYSCWKFLPLCSQDAVWSQTSPYAWLGSQALRPLLSPRVYTLPLVRCLGRTMVQGRNYGPQVTVSRLSATRRSINAIEPIFMQVARQVVKMKASDLRLPSRAWKVKLVGEGADDAGGVFDDTITEMCEEMLNGTVPLLIPTPNTLNDTGYSRDRYLLNPSLTEPHHLQWFKFLGILFGVAVRTKKPVALPLSSIVWKLLVRETVTWDDLEENDALYAQSLRGIRDIHQSGVTEESFHEVIPLECFEGTSWTGKMVPIVPAGRTIPLTFHNRIQYVEQAVNFRLHEMDLQINAVREGMTWLIPVPLLSLMTACHFELLVCGLPHISIPLLKKIVRYRDLEEGSPLIQWLWQALEGFTDAEKVLFMRFVSGRSRLPANLADVSQRFQVMKVDRAADGLPTAQTCFFQLRLPPYSSPEILAERLRFPTNINLHFFRFGSGIE</sequence>
<feature type="active site" description="Glycyl thioester intermediate" evidence="3">
    <location>
        <position position="4301"/>
    </location>
</feature>
<dbReference type="SMART" id="SM00320">
    <property type="entry name" value="WD40"/>
    <property type="match status" value="7"/>
</dbReference>
<proteinExistence type="predicted"/>
<dbReference type="InterPro" id="IPR015943">
    <property type="entry name" value="WD40/YVTN_repeat-like_dom_sf"/>
</dbReference>
<reference evidence="9" key="1">
    <citation type="journal article" date="2021" name="Mol. Ecol. Resour.">
        <title>Apolygus lucorum genome provides insights into omnivorousness and mesophyll feeding.</title>
        <authorList>
            <person name="Liu Y."/>
            <person name="Liu H."/>
            <person name="Wang H."/>
            <person name="Huang T."/>
            <person name="Liu B."/>
            <person name="Yang B."/>
            <person name="Yin L."/>
            <person name="Li B."/>
            <person name="Zhang Y."/>
            <person name="Zhang S."/>
            <person name="Jiang F."/>
            <person name="Zhang X."/>
            <person name="Ren Y."/>
            <person name="Wang B."/>
            <person name="Wang S."/>
            <person name="Lu Y."/>
            <person name="Wu K."/>
            <person name="Fan W."/>
            <person name="Wang G."/>
        </authorList>
    </citation>
    <scope>NUCLEOTIDE SEQUENCE</scope>
    <source>
        <strain evidence="9">12Hb</strain>
    </source>
</reference>
<feature type="compositionally biased region" description="Low complexity" evidence="6">
    <location>
        <begin position="2699"/>
        <end position="2719"/>
    </location>
</feature>
<dbReference type="InterPro" id="IPR009091">
    <property type="entry name" value="RCC1/BLIP-II"/>
</dbReference>
<organism evidence="9 10">
    <name type="scientific">Apolygus lucorum</name>
    <name type="common">Small green plant bug</name>
    <name type="synonym">Lygocoris lucorum</name>
    <dbReference type="NCBI Taxonomy" id="248454"/>
    <lineage>
        <taxon>Eukaryota</taxon>
        <taxon>Metazoa</taxon>
        <taxon>Ecdysozoa</taxon>
        <taxon>Arthropoda</taxon>
        <taxon>Hexapoda</taxon>
        <taxon>Insecta</taxon>
        <taxon>Pterygota</taxon>
        <taxon>Neoptera</taxon>
        <taxon>Paraneoptera</taxon>
        <taxon>Hemiptera</taxon>
        <taxon>Heteroptera</taxon>
        <taxon>Panheteroptera</taxon>
        <taxon>Cimicomorpha</taxon>
        <taxon>Miridae</taxon>
        <taxon>Mirini</taxon>
        <taxon>Apolygus</taxon>
    </lineage>
</organism>
<dbReference type="OrthoDB" id="239701at2759"/>
<dbReference type="InterPro" id="IPR013320">
    <property type="entry name" value="ConA-like_dom_sf"/>
</dbReference>
<dbReference type="Gene3D" id="3.90.1750.10">
    <property type="entry name" value="Hect, E3 ligase catalytic domains"/>
    <property type="match status" value="1"/>
</dbReference>
<keyword evidence="4" id="KW-0853">WD repeat</keyword>
<dbReference type="PRINTS" id="PR00633">
    <property type="entry name" value="RCCNDNSATION"/>
</dbReference>
<evidence type="ECO:0000259" key="7">
    <source>
        <dbReference type="PROSITE" id="PS50188"/>
    </source>
</evidence>
<evidence type="ECO:0008006" key="11">
    <source>
        <dbReference type="Google" id="ProtNLM"/>
    </source>
</evidence>
<feature type="repeat" description="WD" evidence="4">
    <location>
        <begin position="2948"/>
        <end position="2978"/>
    </location>
</feature>
<dbReference type="PROSITE" id="PS50082">
    <property type="entry name" value="WD_REPEATS_2"/>
    <property type="match status" value="1"/>
</dbReference>
<dbReference type="Gene3D" id="3.30.2410.10">
    <property type="entry name" value="Hect, E3 ligase catalytic domain"/>
    <property type="match status" value="1"/>
</dbReference>
<dbReference type="FunFam" id="2.60.120.920:FF:000015">
    <property type="entry name" value="LOW QUALITY PROTEIN: probable E3 ubiquitin-protein ligase HERC1"/>
    <property type="match status" value="1"/>
</dbReference>
<dbReference type="CDD" id="cd00078">
    <property type="entry name" value="HECTc"/>
    <property type="match status" value="1"/>
</dbReference>
<dbReference type="CDD" id="cd12881">
    <property type="entry name" value="SPRY_HERC1"/>
    <property type="match status" value="1"/>
</dbReference>
<dbReference type="PANTHER" id="PTHR22872:SF6">
    <property type="entry name" value="E3 UBIQUITIN-PROTEIN LIGASE HERC1-RELATED"/>
    <property type="match status" value="1"/>
</dbReference>
<evidence type="ECO:0000259" key="8">
    <source>
        <dbReference type="PROSITE" id="PS50237"/>
    </source>
</evidence>
<protein>
    <recommendedName>
        <fullName evidence="11">B30.2/SPRY domain-containing protein</fullName>
    </recommendedName>
</protein>
<feature type="repeat" description="RCC1" evidence="5">
    <location>
        <begin position="3798"/>
        <end position="3850"/>
    </location>
</feature>
<gene>
    <name evidence="9" type="ORF">GE061_016398</name>
</gene>
<dbReference type="CDD" id="cd14401">
    <property type="entry name" value="UBA_HERC1"/>
    <property type="match status" value="1"/>
</dbReference>
<feature type="region of interest" description="Disordered" evidence="6">
    <location>
        <begin position="2698"/>
        <end position="2719"/>
    </location>
</feature>
<dbReference type="SUPFAM" id="SSF49899">
    <property type="entry name" value="Concanavalin A-like lectins/glucanases"/>
    <property type="match status" value="1"/>
</dbReference>
<comment type="caution">
    <text evidence="9">The sequence shown here is derived from an EMBL/GenBank/DDBJ whole genome shotgun (WGS) entry which is preliminary data.</text>
</comment>
<evidence type="ECO:0000313" key="10">
    <source>
        <dbReference type="Proteomes" id="UP000466442"/>
    </source>
</evidence>
<dbReference type="SUPFAM" id="SSF50985">
    <property type="entry name" value="RCC1/BLIP-II"/>
    <property type="match status" value="3"/>
</dbReference>
<feature type="domain" description="B30.2/SPRY" evidence="7">
    <location>
        <begin position="1711"/>
        <end position="1916"/>
    </location>
</feature>
<dbReference type="InterPro" id="IPR051625">
    <property type="entry name" value="Signaling_Regulatory_Domain"/>
</dbReference>
<dbReference type="InterPro" id="IPR000408">
    <property type="entry name" value="Reg_chr_condens"/>
</dbReference>
<keyword evidence="10" id="KW-1185">Reference proteome</keyword>
<feature type="repeat" description="RCC1" evidence="5">
    <location>
        <begin position="3746"/>
        <end position="3797"/>
    </location>
</feature>
<dbReference type="Pfam" id="PF12894">
    <property type="entry name" value="ANAPC4_WD40"/>
    <property type="match status" value="1"/>
</dbReference>
<name>A0A8S9XH73_APOLU</name>
<evidence type="ECO:0000256" key="3">
    <source>
        <dbReference type="PROSITE-ProRule" id="PRU00104"/>
    </source>
</evidence>
<dbReference type="Pfam" id="PF25390">
    <property type="entry name" value="WD40_RLD"/>
    <property type="match status" value="2"/>
</dbReference>
<evidence type="ECO:0000256" key="5">
    <source>
        <dbReference type="PROSITE-ProRule" id="PRU00235"/>
    </source>
</evidence>
<feature type="repeat" description="RCC1" evidence="5">
    <location>
        <begin position="3694"/>
        <end position="3745"/>
    </location>
</feature>
<evidence type="ECO:0000313" key="9">
    <source>
        <dbReference type="EMBL" id="KAF6207949.1"/>
    </source>
</evidence>
<feature type="repeat" description="RCC1" evidence="5">
    <location>
        <begin position="452"/>
        <end position="504"/>
    </location>
</feature>
<dbReference type="InterPro" id="IPR058923">
    <property type="entry name" value="RCC1-like_dom"/>
</dbReference>
<dbReference type="PROSITE" id="PS00626">
    <property type="entry name" value="RCC1_2"/>
    <property type="match status" value="3"/>
</dbReference>
<feature type="repeat" description="RCC1" evidence="5">
    <location>
        <begin position="608"/>
        <end position="658"/>
    </location>
</feature>
<dbReference type="Gene3D" id="3.30.2160.10">
    <property type="entry name" value="Hect, E3 ligase catalytic domain"/>
    <property type="match status" value="1"/>
</dbReference>
<dbReference type="SMART" id="SM00449">
    <property type="entry name" value="SPRY"/>
    <property type="match status" value="1"/>
</dbReference>
<dbReference type="Pfam" id="PF00622">
    <property type="entry name" value="SPRY"/>
    <property type="match status" value="1"/>
</dbReference>
<dbReference type="Pfam" id="PF00632">
    <property type="entry name" value="HECT"/>
    <property type="match status" value="1"/>
</dbReference>
<dbReference type="InterPro" id="IPR036322">
    <property type="entry name" value="WD40_repeat_dom_sf"/>
</dbReference>
<feature type="repeat" description="RCC1" evidence="5">
    <location>
        <begin position="3641"/>
        <end position="3692"/>
    </location>
</feature>
<dbReference type="InterPro" id="IPR001680">
    <property type="entry name" value="WD40_rpt"/>
</dbReference>
<dbReference type="PANTHER" id="PTHR22872">
    <property type="entry name" value="BTK-BINDING PROTEIN-RELATED"/>
    <property type="match status" value="1"/>
</dbReference>
<feature type="repeat" description="RCC1" evidence="5">
    <location>
        <begin position="505"/>
        <end position="554"/>
    </location>
</feature>
<feature type="repeat" description="RCC1" evidence="5">
    <location>
        <begin position="399"/>
        <end position="451"/>
    </location>
</feature>
<dbReference type="InterPro" id="IPR003877">
    <property type="entry name" value="SPRY_dom"/>
</dbReference>
<dbReference type="Proteomes" id="UP000466442">
    <property type="component" value="Unassembled WGS sequence"/>
</dbReference>
<dbReference type="SUPFAM" id="SSF50978">
    <property type="entry name" value="WD40 repeat-like"/>
    <property type="match status" value="1"/>
</dbReference>
<feature type="repeat" description="RCC1" evidence="5">
    <location>
        <begin position="556"/>
        <end position="607"/>
    </location>
</feature>
<dbReference type="Pfam" id="PF00400">
    <property type="entry name" value="WD40"/>
    <property type="match status" value="2"/>
</dbReference>
<dbReference type="InterPro" id="IPR024977">
    <property type="entry name" value="Apc4-like_WD40_dom"/>
</dbReference>
<dbReference type="SMART" id="SM00119">
    <property type="entry name" value="HECTc"/>
    <property type="match status" value="1"/>
</dbReference>
<keyword evidence="2 3" id="KW-0833">Ubl conjugation pathway</keyword>
<dbReference type="InterPro" id="IPR001870">
    <property type="entry name" value="B30.2/SPRY"/>
</dbReference>
<accession>A0A8S9XH73</accession>
<dbReference type="InterPro" id="IPR035768">
    <property type="entry name" value="SPRY_HERC1"/>
</dbReference>
<keyword evidence="1" id="KW-0677">Repeat</keyword>
<dbReference type="Pfam" id="PF13540">
    <property type="entry name" value="RCC1_2"/>
    <property type="match status" value="1"/>
</dbReference>
<dbReference type="InterPro" id="IPR000569">
    <property type="entry name" value="HECT_dom"/>
</dbReference>
<feature type="repeat" description="RCC1" evidence="5">
    <location>
        <begin position="659"/>
        <end position="711"/>
    </location>
</feature>
<dbReference type="GO" id="GO:0004842">
    <property type="term" value="F:ubiquitin-protein transferase activity"/>
    <property type="evidence" value="ECO:0007669"/>
    <property type="project" value="InterPro"/>
</dbReference>
<dbReference type="PROSITE" id="PS50294">
    <property type="entry name" value="WD_REPEATS_REGION"/>
    <property type="match status" value="1"/>
</dbReference>
<dbReference type="Gene3D" id="2.130.10.30">
    <property type="entry name" value="Regulator of chromosome condensation 1/beta-lactamase-inhibitor protein II"/>
    <property type="match status" value="3"/>
</dbReference>
<dbReference type="PROSITE" id="PS50237">
    <property type="entry name" value="HECT"/>
    <property type="match status" value="1"/>
</dbReference>
<feature type="repeat" description="RCC1" evidence="5">
    <location>
        <begin position="3589"/>
        <end position="3640"/>
    </location>
</feature>
<dbReference type="InterPro" id="IPR035983">
    <property type="entry name" value="Hect_E3_ubiquitin_ligase"/>
</dbReference>
<evidence type="ECO:0000256" key="4">
    <source>
        <dbReference type="PROSITE-ProRule" id="PRU00221"/>
    </source>
</evidence>
<dbReference type="Gene3D" id="2.60.120.920">
    <property type="match status" value="1"/>
</dbReference>
<dbReference type="PROSITE" id="PS50012">
    <property type="entry name" value="RCC1_3"/>
    <property type="match status" value="11"/>
</dbReference>
<dbReference type="EMBL" id="WIXP02000007">
    <property type="protein sequence ID" value="KAF6207949.1"/>
    <property type="molecule type" value="Genomic_DNA"/>
</dbReference>
<evidence type="ECO:0000256" key="1">
    <source>
        <dbReference type="ARBA" id="ARBA00022737"/>
    </source>
</evidence>
<evidence type="ECO:0000256" key="6">
    <source>
        <dbReference type="SAM" id="MobiDB-lite"/>
    </source>
</evidence>
<dbReference type="SUPFAM" id="SSF56204">
    <property type="entry name" value="Hect, E3 ligase catalytic domain"/>
    <property type="match status" value="1"/>
</dbReference>
<dbReference type="InterPro" id="IPR043136">
    <property type="entry name" value="B30.2/SPRY_sf"/>
</dbReference>
<evidence type="ECO:0000256" key="2">
    <source>
        <dbReference type="ARBA" id="ARBA00022786"/>
    </source>
</evidence>
<dbReference type="Gene3D" id="2.130.10.10">
    <property type="entry name" value="YVTN repeat-like/Quinoprotein amine dehydrogenase"/>
    <property type="match status" value="2"/>
</dbReference>